<keyword evidence="2" id="KW-0472">Membrane</keyword>
<accession>W7T0T8</accession>
<evidence type="ECO:0000313" key="4">
    <source>
        <dbReference type="Proteomes" id="UP000019335"/>
    </source>
</evidence>
<evidence type="ECO:0000256" key="2">
    <source>
        <dbReference type="SAM" id="Phobius"/>
    </source>
</evidence>
<dbReference type="EMBL" id="AZIL01002874">
    <property type="protein sequence ID" value="EWM20695.1"/>
    <property type="molecule type" value="Genomic_DNA"/>
</dbReference>
<dbReference type="Proteomes" id="UP000019335">
    <property type="component" value="Unassembled WGS sequence"/>
</dbReference>
<proteinExistence type="inferred from homology"/>
<name>W7T0T8_9STRA</name>
<dbReference type="GO" id="GO:0006457">
    <property type="term" value="P:protein folding"/>
    <property type="evidence" value="ECO:0007669"/>
    <property type="project" value="TreeGrafter"/>
</dbReference>
<dbReference type="PANTHER" id="PTHR18929:SF240">
    <property type="entry name" value="PROTEIN DISULFIDE-ISOMERASE"/>
    <property type="match status" value="1"/>
</dbReference>
<keyword evidence="2" id="KW-1133">Transmembrane helix</keyword>
<dbReference type="InterPro" id="IPR036249">
    <property type="entry name" value="Thioredoxin-like_sf"/>
</dbReference>
<organism evidence="3 4">
    <name type="scientific">Nannochloropsis gaditana</name>
    <dbReference type="NCBI Taxonomy" id="72520"/>
    <lineage>
        <taxon>Eukaryota</taxon>
        <taxon>Sar</taxon>
        <taxon>Stramenopiles</taxon>
        <taxon>Ochrophyta</taxon>
        <taxon>Eustigmatophyceae</taxon>
        <taxon>Eustigmatales</taxon>
        <taxon>Monodopsidaceae</taxon>
        <taxon>Nannochloropsis</taxon>
    </lineage>
</organism>
<feature type="transmembrane region" description="Helical" evidence="2">
    <location>
        <begin position="202"/>
        <end position="224"/>
    </location>
</feature>
<sequence length="245" mass="26690">MNRPKPGGVSPVRKFVGKNFLKRVAEEGKDVLVLVTRPLCPSCLDLALSFELLGKALQADTRVVLGKIDALLNDLPPSVLSPSLSPALPLLLLFPAKNKPWDEGGGEGGREGGGLPAFVTLPDPSPALHDLAEFLSREGSFGSELKIATLEQMGALAIDEEVVRARLEAQERRVLRNHLRRRYSHPLLDKIAGEVVFDGHRWHTWLGGLSLLINLAFFLSWYAVSSTAAAKKKRGKKLAHGQKAD</sequence>
<evidence type="ECO:0000313" key="3">
    <source>
        <dbReference type="EMBL" id="EWM20695.1"/>
    </source>
</evidence>
<keyword evidence="2" id="KW-0812">Transmembrane</keyword>
<keyword evidence="4" id="KW-1185">Reference proteome</keyword>
<dbReference type="AlphaFoldDB" id="W7T0T8"/>
<dbReference type="Gene3D" id="3.40.30.10">
    <property type="entry name" value="Glutaredoxin"/>
    <property type="match status" value="1"/>
</dbReference>
<comment type="similarity">
    <text evidence="1">Belongs to the protein disulfide isomerase family.</text>
</comment>
<protein>
    <submittedName>
        <fullName evidence="3">Protein disulfide-isomerase a3</fullName>
    </submittedName>
</protein>
<reference evidence="3 4" key="1">
    <citation type="journal article" date="2014" name="Mol. Plant">
        <title>Chromosome Scale Genome Assembly and Transcriptome Profiling of Nannochloropsis gaditana in Nitrogen Depletion.</title>
        <authorList>
            <person name="Corteggiani Carpinelli E."/>
            <person name="Telatin A."/>
            <person name="Vitulo N."/>
            <person name="Forcato C."/>
            <person name="D'Angelo M."/>
            <person name="Schiavon R."/>
            <person name="Vezzi A."/>
            <person name="Giacometti G.M."/>
            <person name="Morosinotto T."/>
            <person name="Valle G."/>
        </authorList>
    </citation>
    <scope>NUCLEOTIDE SEQUENCE [LARGE SCALE GENOMIC DNA]</scope>
    <source>
        <strain evidence="3 4">B-31</strain>
    </source>
</reference>
<dbReference type="PANTHER" id="PTHR18929">
    <property type="entry name" value="PROTEIN DISULFIDE ISOMERASE"/>
    <property type="match status" value="1"/>
</dbReference>
<dbReference type="GO" id="GO:0005783">
    <property type="term" value="C:endoplasmic reticulum"/>
    <property type="evidence" value="ECO:0007669"/>
    <property type="project" value="TreeGrafter"/>
</dbReference>
<keyword evidence="3" id="KW-0413">Isomerase</keyword>
<dbReference type="GO" id="GO:0034976">
    <property type="term" value="P:response to endoplasmic reticulum stress"/>
    <property type="evidence" value="ECO:0007669"/>
    <property type="project" value="TreeGrafter"/>
</dbReference>
<comment type="caution">
    <text evidence="3">The sequence shown here is derived from an EMBL/GenBank/DDBJ whole genome shotgun (WGS) entry which is preliminary data.</text>
</comment>
<dbReference type="SUPFAM" id="SSF52833">
    <property type="entry name" value="Thioredoxin-like"/>
    <property type="match status" value="1"/>
</dbReference>
<gene>
    <name evidence="3" type="ORF">Naga_100674g4</name>
</gene>
<dbReference type="GO" id="GO:0003756">
    <property type="term" value="F:protein disulfide isomerase activity"/>
    <property type="evidence" value="ECO:0007669"/>
    <property type="project" value="TreeGrafter"/>
</dbReference>
<evidence type="ECO:0000256" key="1">
    <source>
        <dbReference type="ARBA" id="ARBA00006347"/>
    </source>
</evidence>
<dbReference type="OrthoDB" id="10394878at2759"/>